<feature type="transmembrane region" description="Helical" evidence="7">
    <location>
        <begin position="381"/>
        <end position="401"/>
    </location>
</feature>
<evidence type="ECO:0000256" key="6">
    <source>
        <dbReference type="ARBA" id="ARBA00023136"/>
    </source>
</evidence>
<dbReference type="GO" id="GO:0005886">
    <property type="term" value="C:plasma membrane"/>
    <property type="evidence" value="ECO:0007669"/>
    <property type="project" value="UniProtKB-SubCell"/>
</dbReference>
<keyword evidence="10" id="KW-1185">Reference proteome</keyword>
<evidence type="ECO:0000256" key="7">
    <source>
        <dbReference type="SAM" id="Phobius"/>
    </source>
</evidence>
<dbReference type="PANTHER" id="PTHR43414">
    <property type="entry name" value="MULTIDRUG RESISTANCE PROTEIN MDTG"/>
    <property type="match status" value="1"/>
</dbReference>
<proteinExistence type="predicted"/>
<name>A0A3S9A3I8_9BACL</name>
<feature type="transmembrane region" description="Helical" evidence="7">
    <location>
        <begin position="47"/>
        <end position="66"/>
    </location>
</feature>
<keyword evidence="4 7" id="KW-0812">Transmembrane</keyword>
<feature type="transmembrane region" description="Helical" evidence="7">
    <location>
        <begin position="260"/>
        <end position="280"/>
    </location>
</feature>
<dbReference type="AlphaFoldDB" id="A0A3S9A3I8"/>
<dbReference type="EMBL" id="CP034437">
    <property type="protein sequence ID" value="AZN40282.1"/>
    <property type="molecule type" value="Genomic_DNA"/>
</dbReference>
<evidence type="ECO:0000256" key="1">
    <source>
        <dbReference type="ARBA" id="ARBA00004651"/>
    </source>
</evidence>
<organism evidence="9 10">
    <name type="scientific">Paenibacillus albus</name>
    <dbReference type="NCBI Taxonomy" id="2495582"/>
    <lineage>
        <taxon>Bacteria</taxon>
        <taxon>Bacillati</taxon>
        <taxon>Bacillota</taxon>
        <taxon>Bacilli</taxon>
        <taxon>Bacillales</taxon>
        <taxon>Paenibacillaceae</taxon>
        <taxon>Paenibacillus</taxon>
    </lineage>
</organism>
<dbReference type="PANTHER" id="PTHR43414:SF1">
    <property type="entry name" value="PEPTIDE PERMEASE"/>
    <property type="match status" value="1"/>
</dbReference>
<keyword evidence="5 7" id="KW-1133">Transmembrane helix</keyword>
<dbReference type="KEGG" id="palb:EJC50_11975"/>
<feature type="transmembrane region" description="Helical" evidence="7">
    <location>
        <begin position="352"/>
        <end position="375"/>
    </location>
</feature>
<protein>
    <submittedName>
        <fullName evidence="9">MFS transporter</fullName>
    </submittedName>
</protein>
<keyword evidence="6 7" id="KW-0472">Membrane</keyword>
<dbReference type="PROSITE" id="PS50850">
    <property type="entry name" value="MFS"/>
    <property type="match status" value="1"/>
</dbReference>
<evidence type="ECO:0000256" key="2">
    <source>
        <dbReference type="ARBA" id="ARBA00022448"/>
    </source>
</evidence>
<accession>A0A3S9A3I8</accession>
<dbReference type="OrthoDB" id="8952229at2"/>
<dbReference type="InterPro" id="IPR036259">
    <property type="entry name" value="MFS_trans_sf"/>
</dbReference>
<feature type="domain" description="Major facilitator superfamily (MFS) profile" evidence="8">
    <location>
        <begin position="1"/>
        <end position="407"/>
    </location>
</feature>
<dbReference type="GO" id="GO:0022857">
    <property type="term" value="F:transmembrane transporter activity"/>
    <property type="evidence" value="ECO:0007669"/>
    <property type="project" value="InterPro"/>
</dbReference>
<dbReference type="Gene3D" id="1.20.1250.20">
    <property type="entry name" value="MFS general substrate transporter like domains"/>
    <property type="match status" value="1"/>
</dbReference>
<dbReference type="SUPFAM" id="SSF103473">
    <property type="entry name" value="MFS general substrate transporter"/>
    <property type="match status" value="1"/>
</dbReference>
<evidence type="ECO:0000256" key="5">
    <source>
        <dbReference type="ARBA" id="ARBA00022989"/>
    </source>
</evidence>
<gene>
    <name evidence="9" type="ORF">EJC50_11975</name>
</gene>
<evidence type="ECO:0000256" key="4">
    <source>
        <dbReference type="ARBA" id="ARBA00022692"/>
    </source>
</evidence>
<keyword evidence="3" id="KW-1003">Cell membrane</keyword>
<feature type="transmembrane region" description="Helical" evidence="7">
    <location>
        <begin position="221"/>
        <end position="240"/>
    </location>
</feature>
<evidence type="ECO:0000313" key="9">
    <source>
        <dbReference type="EMBL" id="AZN40282.1"/>
    </source>
</evidence>
<dbReference type="InterPro" id="IPR011701">
    <property type="entry name" value="MFS"/>
</dbReference>
<evidence type="ECO:0000313" key="10">
    <source>
        <dbReference type="Proteomes" id="UP000272528"/>
    </source>
</evidence>
<evidence type="ECO:0000259" key="8">
    <source>
        <dbReference type="PROSITE" id="PS50850"/>
    </source>
</evidence>
<feature type="transmembrane region" description="Helical" evidence="7">
    <location>
        <begin position="315"/>
        <end position="332"/>
    </location>
</feature>
<feature type="transmembrane region" description="Helical" evidence="7">
    <location>
        <begin position="168"/>
        <end position="187"/>
    </location>
</feature>
<keyword evidence="2" id="KW-0813">Transport</keyword>
<comment type="subcellular location">
    <subcellularLocation>
        <location evidence="1">Cell membrane</location>
        <topology evidence="1">Multi-pass membrane protein</topology>
    </subcellularLocation>
</comment>
<feature type="transmembrane region" description="Helical" evidence="7">
    <location>
        <begin position="292"/>
        <end position="309"/>
    </location>
</feature>
<sequence length="420" mass="46898">MPLVWSRIQGNARNCLLYEPLFLLPYNMYMTYASIYMLKLGVNETQIGLITSIGMAIQIFTALISGHLTDKMGRRKALIVYDLLSWSVATLIWAVSQNFWFFLVAAIVNSFQRVPTTAWYCLLVEDTKPENRSIVFTILMFINVVGGLFAPLGGLLVNHFELVPGMRVMYVIAFIGMTIMMILRHINTHETDIGIKKMQESSKISFSDTLAEYKSVLKLIVTNKPLMIIFGVYILFNFQMTLRNTYLSVYWVDALKINDALISIFPAISSAAMILFLLTATPRLKEKLANRYMIWGFLISAASFIILLSAGPDNIAATIISTVVMAIGGILASPYLESSIQNAIDDDNRAKIFSILGVLILIFTFPAGLIGGWAYSINAKIPLIFIVISFLMSVPMMVMYARGSRNAIQPSVEMTCSTDV</sequence>
<reference evidence="10" key="1">
    <citation type="submission" date="2018-12" db="EMBL/GenBank/DDBJ databases">
        <title>Genome sequence of Peanibacillus sp.</title>
        <authorList>
            <person name="Subramani G."/>
            <person name="Srinivasan S."/>
            <person name="Kim M.K."/>
        </authorList>
    </citation>
    <scope>NUCLEOTIDE SEQUENCE [LARGE SCALE GENOMIC DNA]</scope>
    <source>
        <strain evidence="10">18JY67-1</strain>
    </source>
</reference>
<evidence type="ECO:0000256" key="3">
    <source>
        <dbReference type="ARBA" id="ARBA00022475"/>
    </source>
</evidence>
<feature type="transmembrane region" description="Helical" evidence="7">
    <location>
        <begin position="21"/>
        <end position="41"/>
    </location>
</feature>
<dbReference type="InterPro" id="IPR020846">
    <property type="entry name" value="MFS_dom"/>
</dbReference>
<dbReference type="Proteomes" id="UP000272528">
    <property type="component" value="Chromosome"/>
</dbReference>
<dbReference type="Pfam" id="PF07690">
    <property type="entry name" value="MFS_1"/>
    <property type="match status" value="1"/>
</dbReference>
<feature type="transmembrane region" description="Helical" evidence="7">
    <location>
        <begin position="134"/>
        <end position="156"/>
    </location>
</feature>